<keyword evidence="2" id="KW-0489">Methyltransferase</keyword>
<dbReference type="Proteomes" id="UP000236592">
    <property type="component" value="Chromosome"/>
</dbReference>
<dbReference type="SUPFAM" id="SSF53335">
    <property type="entry name" value="S-adenosyl-L-methionine-dependent methyltransferases"/>
    <property type="match status" value="1"/>
</dbReference>
<dbReference type="CDD" id="cd02440">
    <property type="entry name" value="AdoMet_MTases"/>
    <property type="match status" value="1"/>
</dbReference>
<dbReference type="GO" id="GO:0008168">
    <property type="term" value="F:methyltransferase activity"/>
    <property type="evidence" value="ECO:0007669"/>
    <property type="project" value="UniProtKB-KW"/>
</dbReference>
<reference evidence="3" key="1">
    <citation type="submission" date="2018-01" db="EMBL/GenBank/DDBJ databases">
        <title>Complete genome of Tamlana sp. UJ94.</title>
        <authorList>
            <person name="Jung J."/>
            <person name="Chung D."/>
            <person name="Bae S.S."/>
            <person name="Baek K."/>
        </authorList>
    </citation>
    <scope>NUCLEOTIDE SEQUENCE [LARGE SCALE GENOMIC DNA]</scope>
    <source>
        <strain evidence="3">UJ94</strain>
    </source>
</reference>
<evidence type="ECO:0000313" key="3">
    <source>
        <dbReference type="Proteomes" id="UP000236592"/>
    </source>
</evidence>
<accession>A0A2I7SHS4</accession>
<evidence type="ECO:0000313" key="2">
    <source>
        <dbReference type="EMBL" id="AUS05438.1"/>
    </source>
</evidence>
<dbReference type="RefSeq" id="WP_102995470.1">
    <property type="nucleotide sequence ID" value="NZ_CP025938.1"/>
</dbReference>
<keyword evidence="2" id="KW-0808">Transferase</keyword>
<dbReference type="InterPro" id="IPR013217">
    <property type="entry name" value="Methyltransf_12"/>
</dbReference>
<dbReference type="Gene3D" id="3.40.50.150">
    <property type="entry name" value="Vaccinia Virus protein VP39"/>
    <property type="match status" value="1"/>
</dbReference>
<dbReference type="GO" id="GO:0032259">
    <property type="term" value="P:methylation"/>
    <property type="evidence" value="ECO:0007669"/>
    <property type="project" value="UniProtKB-KW"/>
</dbReference>
<proteinExistence type="predicted"/>
<organism evidence="2 3">
    <name type="scientific">Pseudotamlana carrageenivorans</name>
    <dbReference type="NCBI Taxonomy" id="2069432"/>
    <lineage>
        <taxon>Bacteria</taxon>
        <taxon>Pseudomonadati</taxon>
        <taxon>Bacteroidota</taxon>
        <taxon>Flavobacteriia</taxon>
        <taxon>Flavobacteriales</taxon>
        <taxon>Flavobacteriaceae</taxon>
        <taxon>Pseudotamlana</taxon>
    </lineage>
</organism>
<dbReference type="OrthoDB" id="9789123at2"/>
<dbReference type="EMBL" id="CP025938">
    <property type="protein sequence ID" value="AUS05438.1"/>
    <property type="molecule type" value="Genomic_DNA"/>
</dbReference>
<dbReference type="InterPro" id="IPR029063">
    <property type="entry name" value="SAM-dependent_MTases_sf"/>
</dbReference>
<dbReference type="KEGG" id="taj:C1A40_08120"/>
<dbReference type="Pfam" id="PF08242">
    <property type="entry name" value="Methyltransf_12"/>
    <property type="match status" value="1"/>
</dbReference>
<evidence type="ECO:0000259" key="1">
    <source>
        <dbReference type="Pfam" id="PF08242"/>
    </source>
</evidence>
<protein>
    <submittedName>
        <fullName evidence="2">Methyltransferase</fullName>
    </submittedName>
</protein>
<name>A0A2I7SHS4_9FLAO</name>
<keyword evidence="3" id="KW-1185">Reference proteome</keyword>
<sequence length="189" mass="21949">MNDNYYKTKESVEEYIKLAKDVDGRQLIEKLNDYLPSNSLLLEIGSGPGTDFQILKKDYRVVGSDYSTEFLNRLISLNVKDEFLNLDAVTLRTDKKFDGIYSNKVLQHLIDEELKKSILRQVDLLNSNGIICHSFWKGEGDELFKGLLVNYQTDESLRILFENYFEILLLEEYNEFEDGDSLLLIGKKK</sequence>
<gene>
    <name evidence="2" type="ORF">C1A40_08120</name>
</gene>
<feature type="domain" description="Methyltransferase type 12" evidence="1">
    <location>
        <begin position="42"/>
        <end position="130"/>
    </location>
</feature>
<dbReference type="AlphaFoldDB" id="A0A2I7SHS4"/>